<proteinExistence type="predicted"/>
<organism evidence="2 3">
    <name type="scientific">Aurantiacibacter atlanticus</name>
    <dbReference type="NCBI Taxonomy" id="1648404"/>
    <lineage>
        <taxon>Bacteria</taxon>
        <taxon>Pseudomonadati</taxon>
        <taxon>Pseudomonadota</taxon>
        <taxon>Alphaproteobacteria</taxon>
        <taxon>Sphingomonadales</taxon>
        <taxon>Erythrobacteraceae</taxon>
        <taxon>Aurantiacibacter</taxon>
    </lineage>
</organism>
<reference evidence="2 3" key="1">
    <citation type="journal article" date="2015" name="Int. J. Syst. Evol. Microbiol.">
        <title>Erythrobacter atlanticus sp. nov., a bacterium from ocean sediment able to degrade polycyclic aromatic hydrocarbons.</title>
        <authorList>
            <person name="Zhuang L."/>
            <person name="Liu Y."/>
            <person name="Wang L."/>
            <person name="Wang W."/>
            <person name="Shao Z."/>
        </authorList>
    </citation>
    <scope>NUCLEOTIDE SEQUENCE [LARGE SCALE GENOMIC DNA]</scope>
    <source>
        <strain evidence="3">s21-N3</strain>
    </source>
</reference>
<reference evidence="3" key="2">
    <citation type="submission" date="2015-04" db="EMBL/GenBank/DDBJ databases">
        <title>The complete genome sequence of Erythrobacter sp. s21-N3.</title>
        <authorList>
            <person name="Zhuang L."/>
            <person name="Liu Y."/>
            <person name="Shao Z."/>
        </authorList>
    </citation>
    <scope>NUCLEOTIDE SEQUENCE [LARGE SCALE GENOMIC DNA]</scope>
    <source>
        <strain evidence="3">s21-N3</strain>
    </source>
</reference>
<dbReference type="STRING" id="1648404.CP97_07905"/>
<name>A0A0H4VXV0_9SPHN</name>
<feature type="chain" id="PRO_5007772145" evidence="1">
    <location>
        <begin position="26"/>
        <end position="200"/>
    </location>
</feature>
<dbReference type="AlphaFoldDB" id="A0A0H4VXV0"/>
<keyword evidence="3" id="KW-1185">Reference proteome</keyword>
<dbReference type="Proteomes" id="UP000059113">
    <property type="component" value="Chromosome"/>
</dbReference>
<protein>
    <submittedName>
        <fullName evidence="2">Uncharacterized protein</fullName>
    </submittedName>
</protein>
<evidence type="ECO:0000256" key="1">
    <source>
        <dbReference type="SAM" id="SignalP"/>
    </source>
</evidence>
<dbReference type="EMBL" id="CP011310">
    <property type="protein sequence ID" value="AKQ41968.2"/>
    <property type="molecule type" value="Genomic_DNA"/>
</dbReference>
<evidence type="ECO:0000313" key="2">
    <source>
        <dbReference type="EMBL" id="AKQ41968.2"/>
    </source>
</evidence>
<gene>
    <name evidence="2" type="ORF">CP97_07905</name>
</gene>
<accession>A0A0H4VXV0</accession>
<keyword evidence="1" id="KW-0732">Signal</keyword>
<sequence>MMGRKAFWTITAALALPLAANPAFAQGQGVHCMQGQYSAEQTEELRELGPNLVTGSQIHQEVFDRMGDIAMTAVQSCGRSNRWNEEQSRFATLYELGRINEITYRKSGHLTEDQLQRLDSALATGNHERLWSIIENSVFQGMNEGDGAMGEGDAMVIGAFIVSAGLNTGSQSEAVAERIGIILGFMGLQRIGRREFDTLH</sequence>
<dbReference type="KEGG" id="ery:CP97_07905"/>
<evidence type="ECO:0000313" key="3">
    <source>
        <dbReference type="Proteomes" id="UP000059113"/>
    </source>
</evidence>
<feature type="signal peptide" evidence="1">
    <location>
        <begin position="1"/>
        <end position="25"/>
    </location>
</feature>